<dbReference type="Pfam" id="PF10558">
    <property type="entry name" value="MTP18"/>
    <property type="match status" value="1"/>
</dbReference>
<dbReference type="GO" id="GO:0005739">
    <property type="term" value="C:mitochondrion"/>
    <property type="evidence" value="ECO:0007669"/>
    <property type="project" value="TreeGrafter"/>
</dbReference>
<comment type="caution">
    <text evidence="4">The sequence shown here is derived from an EMBL/GenBank/DDBJ whole genome shotgun (WGS) entry which is preliminary data.</text>
</comment>
<evidence type="ECO:0000313" key="5">
    <source>
        <dbReference type="EMBL" id="KAK7867143.1"/>
    </source>
</evidence>
<accession>A0AAN9V6K4</accession>
<sequence>MGDNGVDLFRDTPVRLLGYANEVGEAFRSLVHVNWVRLTYGISSAYVLADTYDKASKASAVPYKTEANRNTAVMSVAADTLIWQAFASVIVPGYTINRVCACSNYALARMTKMPSITRKWITTAIGLSCIPIIFRPIDHMVDYIMDNSVRIILPAPQSRED</sequence>
<evidence type="ECO:0000313" key="6">
    <source>
        <dbReference type="Proteomes" id="UP001378592"/>
    </source>
</evidence>
<keyword evidence="6" id="KW-1185">Reference proteome</keyword>
<protein>
    <recommendedName>
        <fullName evidence="2">Mitochondrial fission process protein 1</fullName>
    </recommendedName>
    <alternativeName>
        <fullName evidence="3">Mitochondrial 18 kDa protein</fullName>
    </alternativeName>
</protein>
<evidence type="ECO:0000256" key="2">
    <source>
        <dbReference type="ARBA" id="ARBA00017835"/>
    </source>
</evidence>
<dbReference type="AlphaFoldDB" id="A0AAN9V6K4"/>
<dbReference type="PANTHER" id="PTHR11001:SF2">
    <property type="entry name" value="MITOCHONDRIAL FISSION PROCESS PROTEIN 1"/>
    <property type="match status" value="1"/>
</dbReference>
<proteinExistence type="inferred from homology"/>
<evidence type="ECO:0000256" key="1">
    <source>
        <dbReference type="ARBA" id="ARBA00009224"/>
    </source>
</evidence>
<dbReference type="Proteomes" id="UP001378592">
    <property type="component" value="Unassembled WGS sequence"/>
</dbReference>
<evidence type="ECO:0000256" key="3">
    <source>
        <dbReference type="ARBA" id="ARBA00029631"/>
    </source>
</evidence>
<dbReference type="EMBL" id="JAZDUA010000754">
    <property type="protein sequence ID" value="KAK7789462.1"/>
    <property type="molecule type" value="Genomic_DNA"/>
</dbReference>
<dbReference type="EMBL" id="JAZDUA010000126">
    <property type="protein sequence ID" value="KAK7867143.1"/>
    <property type="molecule type" value="Genomic_DNA"/>
</dbReference>
<evidence type="ECO:0000313" key="4">
    <source>
        <dbReference type="EMBL" id="KAK7789462.1"/>
    </source>
</evidence>
<reference evidence="4 6" key="1">
    <citation type="submission" date="2024-03" db="EMBL/GenBank/DDBJ databases">
        <title>The genome assembly and annotation of the cricket Gryllus longicercus Weissman &amp; Gray.</title>
        <authorList>
            <person name="Szrajer S."/>
            <person name="Gray D."/>
            <person name="Ylla G."/>
        </authorList>
    </citation>
    <scope>NUCLEOTIDE SEQUENCE [LARGE SCALE GENOMIC DNA]</scope>
    <source>
        <strain evidence="4">DAG 2021-001</strain>
        <tissue evidence="4">Whole body minus gut</tissue>
    </source>
</reference>
<comment type="similarity">
    <text evidence="1">Belongs to the MTFP1 family.</text>
</comment>
<dbReference type="InterPro" id="IPR019560">
    <property type="entry name" value="Mitochondrial_18_kDa_protein"/>
</dbReference>
<dbReference type="GO" id="GO:0000266">
    <property type="term" value="P:mitochondrial fission"/>
    <property type="evidence" value="ECO:0007669"/>
    <property type="project" value="TreeGrafter"/>
</dbReference>
<name>A0AAN9V6K4_9ORTH</name>
<gene>
    <name evidence="5" type="ORF">R5R35_005858</name>
    <name evidence="4" type="ORF">R5R35_012656</name>
</gene>
<dbReference type="PANTHER" id="PTHR11001">
    <property type="entry name" value="MITOCHONDRIAL FISSION PROCESS PROTEIN 1"/>
    <property type="match status" value="1"/>
</dbReference>
<organism evidence="4 6">
    <name type="scientific">Gryllus longicercus</name>
    <dbReference type="NCBI Taxonomy" id="2509291"/>
    <lineage>
        <taxon>Eukaryota</taxon>
        <taxon>Metazoa</taxon>
        <taxon>Ecdysozoa</taxon>
        <taxon>Arthropoda</taxon>
        <taxon>Hexapoda</taxon>
        <taxon>Insecta</taxon>
        <taxon>Pterygota</taxon>
        <taxon>Neoptera</taxon>
        <taxon>Polyneoptera</taxon>
        <taxon>Orthoptera</taxon>
        <taxon>Ensifera</taxon>
        <taxon>Gryllidea</taxon>
        <taxon>Grylloidea</taxon>
        <taxon>Gryllidae</taxon>
        <taxon>Gryllinae</taxon>
        <taxon>Gryllus</taxon>
    </lineage>
</organism>